<organism evidence="5 6">
    <name type="scientific">Nicotiana tabacum</name>
    <name type="common">Common tobacco</name>
    <dbReference type="NCBI Taxonomy" id="4097"/>
    <lineage>
        <taxon>Eukaryota</taxon>
        <taxon>Viridiplantae</taxon>
        <taxon>Streptophyta</taxon>
        <taxon>Embryophyta</taxon>
        <taxon>Tracheophyta</taxon>
        <taxon>Spermatophyta</taxon>
        <taxon>Magnoliopsida</taxon>
        <taxon>eudicotyledons</taxon>
        <taxon>Gunneridae</taxon>
        <taxon>Pentapetalae</taxon>
        <taxon>asterids</taxon>
        <taxon>lamiids</taxon>
        <taxon>Solanales</taxon>
        <taxon>Solanaceae</taxon>
        <taxon>Nicotianoideae</taxon>
        <taxon>Nicotianeae</taxon>
        <taxon>Nicotiana</taxon>
    </lineage>
</organism>
<evidence type="ECO:0000256" key="3">
    <source>
        <dbReference type="PROSITE-ProRule" id="PRU00221"/>
    </source>
</evidence>
<protein>
    <submittedName>
        <fullName evidence="6">Uncharacterized protein LOC107766772 isoform X1</fullName>
    </submittedName>
    <submittedName>
        <fullName evidence="6">Uncharacterized protein isoform X1</fullName>
    </submittedName>
</protein>
<keyword evidence="2" id="KW-0677">Repeat</keyword>
<dbReference type="Gene3D" id="2.130.10.10">
    <property type="entry name" value="YVTN repeat-like/Quinoprotein amine dehydrogenase"/>
    <property type="match status" value="1"/>
</dbReference>
<keyword evidence="5" id="KW-1185">Reference proteome</keyword>
<sequence>MLFFFCFSFKARVSVVCRCCCSDDDEEEDSDELFRVRVIVAVVVPVVASNGDCLAEERIMEKYLAPSDLSSINPKTCKRSQWKRSLVELNGKFDRKYQHDVSGLLMQSYSEVMTLPHTYHINGAPCQTHVNWFLGGAGSDYSQNPSGGQGISALEFDKKGVYLASVTKSGCLTVHDYESLHCDGSKEDETKQLLHISTGQQLDVVRWNVSNQDEVASTSMKSSEVCIFDIGYVSSEPVEVLRKRPTISVHGYNVHKGFSDIAFCSNDDSRLLASDVSGVINIWDRRASDLPCLELATNSSSPLNSIKLNADNQVIFGASKQGIIYMWDIRGGRSSTAFQNNKVVSYSPITAVKIASELEKIVSLKAQSNIVSKEIHSIDINPSCQYQLAFHLDDGWSGVLDVHSLKVTHIHCPPPPWLDDFNDLTNLHCLRKPSWLPAYSTYVVGSLSSNGLYLLDFYPDRSSPCHVDFNEEMQEIYGVKSQHKQNQFIPTSEGVTACIAHPLTGTIMVGTKHSSLLVISQTGGKSFQGAYDSPSFEGNLRSTS</sequence>
<dbReference type="GeneID" id="107766772"/>
<evidence type="ECO:0000256" key="1">
    <source>
        <dbReference type="ARBA" id="ARBA00022574"/>
    </source>
</evidence>
<dbReference type="RefSeq" id="XP_016441104.1">
    <property type="nucleotide sequence ID" value="XM_016585618.2"/>
</dbReference>
<evidence type="ECO:0000313" key="6">
    <source>
        <dbReference type="RefSeq" id="XP_016441104.1"/>
    </source>
</evidence>
<reference evidence="5" key="1">
    <citation type="journal article" date="2014" name="Nat. Commun.">
        <title>The tobacco genome sequence and its comparison with those of tomato and potato.</title>
        <authorList>
            <person name="Sierro N."/>
            <person name="Battey J.N."/>
            <person name="Ouadi S."/>
            <person name="Bakaher N."/>
            <person name="Bovet L."/>
            <person name="Willig A."/>
            <person name="Goepfert S."/>
            <person name="Peitsch M.C."/>
            <person name="Ivanov N.V."/>
        </authorList>
    </citation>
    <scope>NUCLEOTIDE SEQUENCE [LARGE SCALE GENOMIC DNA]</scope>
</reference>
<dbReference type="InterPro" id="IPR001680">
    <property type="entry name" value="WD40_rpt"/>
</dbReference>
<dbReference type="PANTHER" id="PTHR19857:SF21">
    <property type="entry name" value="ANAPHASE-PROMOTING COMPLEX SUBUNIT 4 WD40 DOMAIN-CONTAINING PROTEIN"/>
    <property type="match status" value="1"/>
</dbReference>
<name>A0A1S3XMQ0_TOBAC</name>
<feature type="repeat" description="WD" evidence="3">
    <location>
        <begin position="296"/>
        <end position="337"/>
    </location>
</feature>
<keyword evidence="4" id="KW-0732">Signal</keyword>
<dbReference type="PANTHER" id="PTHR19857">
    <property type="entry name" value="MITOCHONDRIAL DIVISION PROTEIN 1-RELATED"/>
    <property type="match status" value="1"/>
</dbReference>
<dbReference type="RefSeq" id="XP_016441104.1">
    <property type="nucleotide sequence ID" value="XM_016585618.1"/>
</dbReference>
<dbReference type="PROSITE" id="PS50082">
    <property type="entry name" value="WD_REPEATS_2"/>
    <property type="match status" value="1"/>
</dbReference>
<dbReference type="OrthoDB" id="10260946at2759"/>
<gene>
    <name evidence="6" type="primary">LOC107766772</name>
</gene>
<accession>A0A1S3XMQ0</accession>
<proteinExistence type="predicted"/>
<evidence type="ECO:0000313" key="5">
    <source>
        <dbReference type="Proteomes" id="UP000790787"/>
    </source>
</evidence>
<evidence type="ECO:0000256" key="2">
    <source>
        <dbReference type="ARBA" id="ARBA00022737"/>
    </source>
</evidence>
<dbReference type="PaxDb" id="4097-A0A1S3XMQ0"/>
<dbReference type="SUPFAM" id="SSF50978">
    <property type="entry name" value="WD40 repeat-like"/>
    <property type="match status" value="1"/>
</dbReference>
<reference evidence="6" key="2">
    <citation type="submission" date="2025-08" db="UniProtKB">
        <authorList>
            <consortium name="RefSeq"/>
        </authorList>
    </citation>
    <scope>IDENTIFICATION</scope>
    <source>
        <tissue evidence="6">Leaf</tissue>
    </source>
</reference>
<feature type="chain" id="PRO_5010161162" evidence="4">
    <location>
        <begin position="18"/>
        <end position="544"/>
    </location>
</feature>
<dbReference type="STRING" id="4097.A0A1S3XMQ0"/>
<keyword evidence="1 3" id="KW-0853">WD repeat</keyword>
<dbReference type="InterPro" id="IPR051179">
    <property type="entry name" value="WD_repeat_multifunction"/>
</dbReference>
<evidence type="ECO:0000256" key="4">
    <source>
        <dbReference type="SAM" id="SignalP"/>
    </source>
</evidence>
<dbReference type="AlphaFoldDB" id="A0A1S3XMQ0"/>
<feature type="signal peptide" evidence="4">
    <location>
        <begin position="1"/>
        <end position="17"/>
    </location>
</feature>
<dbReference type="Proteomes" id="UP000790787">
    <property type="component" value="Chromosome 18"/>
</dbReference>
<dbReference type="SMART" id="SM00320">
    <property type="entry name" value="WD40"/>
    <property type="match status" value="3"/>
</dbReference>
<dbReference type="InterPro" id="IPR015943">
    <property type="entry name" value="WD40/YVTN_repeat-like_dom_sf"/>
</dbReference>
<dbReference type="KEGG" id="nta:107766772"/>
<dbReference type="InterPro" id="IPR036322">
    <property type="entry name" value="WD40_repeat_dom_sf"/>
</dbReference>